<dbReference type="Proteomes" id="UP000279259">
    <property type="component" value="Unassembled WGS sequence"/>
</dbReference>
<dbReference type="AlphaFoldDB" id="A0A427YKM9"/>
<dbReference type="InterPro" id="IPR027443">
    <property type="entry name" value="IPNS-like_sf"/>
</dbReference>
<reference evidence="2 3" key="1">
    <citation type="submission" date="2018-11" db="EMBL/GenBank/DDBJ databases">
        <title>Genome sequence of Saitozyma podzolica DSM 27192.</title>
        <authorList>
            <person name="Aliyu H."/>
            <person name="Gorte O."/>
            <person name="Ochsenreither K."/>
        </authorList>
    </citation>
    <scope>NUCLEOTIDE SEQUENCE [LARGE SCALE GENOMIC DNA]</scope>
    <source>
        <strain evidence="2 3">DSM 27192</strain>
    </source>
</reference>
<dbReference type="EMBL" id="RSCD01000007">
    <property type="protein sequence ID" value="RSH91629.1"/>
    <property type="molecule type" value="Genomic_DNA"/>
</dbReference>
<dbReference type="InterPro" id="IPR050231">
    <property type="entry name" value="Iron_ascorbate_oxido_reductase"/>
</dbReference>
<evidence type="ECO:0000313" key="3">
    <source>
        <dbReference type="Proteomes" id="UP000279259"/>
    </source>
</evidence>
<dbReference type="PANTHER" id="PTHR47990">
    <property type="entry name" value="2-OXOGLUTARATE (2OG) AND FE(II)-DEPENDENT OXYGENASE SUPERFAMILY PROTEIN-RELATED"/>
    <property type="match status" value="1"/>
</dbReference>
<keyword evidence="3" id="KW-1185">Reference proteome</keyword>
<dbReference type="Gene3D" id="2.60.120.330">
    <property type="entry name" value="B-lactam Antibiotic, Isopenicillin N Synthase, Chain"/>
    <property type="match status" value="2"/>
</dbReference>
<evidence type="ECO:0000313" key="2">
    <source>
        <dbReference type="EMBL" id="RSH91629.1"/>
    </source>
</evidence>
<protein>
    <recommendedName>
        <fullName evidence="1">Non-haem dioxygenase N-terminal domain-containing protein</fullName>
    </recommendedName>
</protein>
<dbReference type="InterPro" id="IPR026992">
    <property type="entry name" value="DIOX_N"/>
</dbReference>
<organism evidence="2 3">
    <name type="scientific">Saitozyma podzolica</name>
    <dbReference type="NCBI Taxonomy" id="1890683"/>
    <lineage>
        <taxon>Eukaryota</taxon>
        <taxon>Fungi</taxon>
        <taxon>Dikarya</taxon>
        <taxon>Basidiomycota</taxon>
        <taxon>Agaricomycotina</taxon>
        <taxon>Tremellomycetes</taxon>
        <taxon>Tremellales</taxon>
        <taxon>Trimorphomycetaceae</taxon>
        <taxon>Saitozyma</taxon>
    </lineage>
</organism>
<name>A0A427YKM9_9TREE</name>
<dbReference type="SUPFAM" id="SSF51197">
    <property type="entry name" value="Clavaminate synthase-like"/>
    <property type="match status" value="1"/>
</dbReference>
<evidence type="ECO:0000259" key="1">
    <source>
        <dbReference type="Pfam" id="PF14226"/>
    </source>
</evidence>
<dbReference type="OrthoDB" id="288590at2759"/>
<comment type="caution">
    <text evidence="2">The sequence shown here is derived from an EMBL/GenBank/DDBJ whole genome shotgun (WGS) entry which is preliminary data.</text>
</comment>
<proteinExistence type="predicted"/>
<feature type="domain" description="Non-haem dioxygenase N-terminal" evidence="1">
    <location>
        <begin position="7"/>
        <end position="164"/>
    </location>
</feature>
<gene>
    <name evidence="2" type="ORF">EHS25_008998</name>
</gene>
<dbReference type="Pfam" id="PF14226">
    <property type="entry name" value="DIOX_N"/>
    <property type="match status" value="1"/>
</dbReference>
<accession>A0A427YKM9</accession>
<sequence length="267" mass="30090">MAAPPLPIIDITPYLPTSLERTDSDVPATAAAQLAVARALHSACRDVGFFYLDVSSFLSREEMDEVLQVGREFFARPQDEKEMIRLENSDGVRGYQRLHQNITQGKADHHEGLDLYAPNPYPPRARFGPLTGEGIGVHGASDPRDATVEKHALRPLEGPNQWPEHPPRLRNTLEQWTEKMKWEEMRGMVDDSFWVMRVIGYPPLPDGMDGISCGEHKDYGCLTYLTLHNSVHLVAVNHIGWPCDASMLRFCDANTFYNQVPARRPVS</sequence>